<name>A0A0F9B285_9ZZZZ</name>
<dbReference type="EMBL" id="LAZR01054389">
    <property type="protein sequence ID" value="KKK78666.1"/>
    <property type="molecule type" value="Genomic_DNA"/>
</dbReference>
<proteinExistence type="predicted"/>
<accession>A0A0F9B285</accession>
<reference evidence="1" key="1">
    <citation type="journal article" date="2015" name="Nature">
        <title>Complex archaea that bridge the gap between prokaryotes and eukaryotes.</title>
        <authorList>
            <person name="Spang A."/>
            <person name="Saw J.H."/>
            <person name="Jorgensen S.L."/>
            <person name="Zaremba-Niedzwiedzka K."/>
            <person name="Martijn J."/>
            <person name="Lind A.E."/>
            <person name="van Eijk R."/>
            <person name="Schleper C."/>
            <person name="Guy L."/>
            <person name="Ettema T.J."/>
        </authorList>
    </citation>
    <scope>NUCLEOTIDE SEQUENCE</scope>
</reference>
<dbReference type="AlphaFoldDB" id="A0A0F9B285"/>
<protein>
    <submittedName>
        <fullName evidence="1">Uncharacterized protein</fullName>
    </submittedName>
</protein>
<feature type="non-terminal residue" evidence="1">
    <location>
        <position position="190"/>
    </location>
</feature>
<gene>
    <name evidence="1" type="ORF">LCGC14_2841290</name>
</gene>
<sequence length="190" mass="21279">MGRVERFTSTAQVPVEQAQLIDPAAFRFSRASAEALKAIGGVLTELEERKRDADDSLSINAAGEARDLAKLKLDNIIKNEPDTNKWKELWAKVKVDLIKERAELKFSPQKKLNDDIELQAFINEQDERLFIANTAQTVANAIFVSGKNLIDKIANDDGSATAAADIDAQIKLHQADLERKDTKKLHRLKW</sequence>
<evidence type="ECO:0000313" key="1">
    <source>
        <dbReference type="EMBL" id="KKK78666.1"/>
    </source>
</evidence>
<comment type="caution">
    <text evidence="1">The sequence shown here is derived from an EMBL/GenBank/DDBJ whole genome shotgun (WGS) entry which is preliminary data.</text>
</comment>
<organism evidence="1">
    <name type="scientific">marine sediment metagenome</name>
    <dbReference type="NCBI Taxonomy" id="412755"/>
    <lineage>
        <taxon>unclassified sequences</taxon>
        <taxon>metagenomes</taxon>
        <taxon>ecological metagenomes</taxon>
    </lineage>
</organism>